<keyword evidence="3" id="KW-1185">Reference proteome</keyword>
<name>A0A6G0TI60_APHGL</name>
<dbReference type="Proteomes" id="UP000475862">
    <property type="component" value="Unassembled WGS sequence"/>
</dbReference>
<reference evidence="2 3" key="1">
    <citation type="submission" date="2019-08" db="EMBL/GenBank/DDBJ databases">
        <title>The genome of the soybean aphid Biotype 1, its phylome, world population structure and adaptation to the North American continent.</title>
        <authorList>
            <person name="Giordano R."/>
            <person name="Donthu R.K."/>
            <person name="Hernandez A.G."/>
            <person name="Wright C.L."/>
            <person name="Zimin A.V."/>
        </authorList>
    </citation>
    <scope>NUCLEOTIDE SEQUENCE [LARGE SCALE GENOMIC DNA]</scope>
    <source>
        <tissue evidence="2">Whole aphids</tissue>
    </source>
</reference>
<protein>
    <submittedName>
        <fullName evidence="2">Uncharacterized protein</fullName>
    </submittedName>
</protein>
<evidence type="ECO:0000313" key="2">
    <source>
        <dbReference type="EMBL" id="KAE9533292.1"/>
    </source>
</evidence>
<organism evidence="2 3">
    <name type="scientific">Aphis glycines</name>
    <name type="common">Soybean aphid</name>
    <dbReference type="NCBI Taxonomy" id="307491"/>
    <lineage>
        <taxon>Eukaryota</taxon>
        <taxon>Metazoa</taxon>
        <taxon>Ecdysozoa</taxon>
        <taxon>Arthropoda</taxon>
        <taxon>Hexapoda</taxon>
        <taxon>Insecta</taxon>
        <taxon>Pterygota</taxon>
        <taxon>Neoptera</taxon>
        <taxon>Paraneoptera</taxon>
        <taxon>Hemiptera</taxon>
        <taxon>Sternorrhyncha</taxon>
        <taxon>Aphidomorpha</taxon>
        <taxon>Aphidoidea</taxon>
        <taxon>Aphididae</taxon>
        <taxon>Aphidini</taxon>
        <taxon>Aphis</taxon>
        <taxon>Aphis</taxon>
    </lineage>
</organism>
<proteinExistence type="predicted"/>
<evidence type="ECO:0000313" key="3">
    <source>
        <dbReference type="Proteomes" id="UP000475862"/>
    </source>
</evidence>
<comment type="caution">
    <text evidence="2">The sequence shown here is derived from an EMBL/GenBank/DDBJ whole genome shotgun (WGS) entry which is preliminary data.</text>
</comment>
<accession>A0A6G0TI60</accession>
<feature type="region of interest" description="Disordered" evidence="1">
    <location>
        <begin position="202"/>
        <end position="222"/>
    </location>
</feature>
<evidence type="ECO:0000256" key="1">
    <source>
        <dbReference type="SAM" id="MobiDB-lite"/>
    </source>
</evidence>
<dbReference type="EMBL" id="VYZN01000036">
    <property type="protein sequence ID" value="KAE9533292.1"/>
    <property type="molecule type" value="Genomic_DNA"/>
</dbReference>
<gene>
    <name evidence="2" type="ORF">AGLY_009333</name>
</gene>
<sequence>MIAHNIKWGYGQSDPRQLVPTKKCHNSILNSMIVGTNIWPISTWLQWHNLGSLFLFKLDKFNFLIHLNARLHQKIEPIIRKLFTLIGNIERFHLCQDLRTWSIFYFDTKVDSQSALYEVVSKILKLEYTHIMRTEHHYYNSMFFITVKKKYIYNINNNNNNNNNNDNVLKRVFEVALTKFNTNTLQNILGSELNKFMTHQSYNSSNYKQKKKNNKNNNNNNN</sequence>
<dbReference type="AlphaFoldDB" id="A0A6G0TI60"/>